<dbReference type="RefSeq" id="WP_015100887.1">
    <property type="nucleotide sequence ID" value="NC_019673.1"/>
</dbReference>
<reference evidence="1 2" key="1">
    <citation type="journal article" date="2012" name="BMC Genomics">
        <title>Complete genome sequence of Saccharothrix espanaensis DSM 44229T and comparison to the other completely sequenced Pseudonocardiaceae.</title>
        <authorList>
            <person name="Strobel T."/>
            <person name="Al-Dilaimi A."/>
            <person name="Blom J."/>
            <person name="Gessner A."/>
            <person name="Kalinowski J."/>
            <person name="Luzhetska M."/>
            <person name="Puhler A."/>
            <person name="Szczepanowski R."/>
            <person name="Bechthold A."/>
            <person name="Ruckert C."/>
        </authorList>
    </citation>
    <scope>NUCLEOTIDE SEQUENCE [LARGE SCALE GENOMIC DNA]</scope>
    <source>
        <strain evidence="2">ATCC 51144 / DSM 44229 / JCM 9112 / NBRC 15066 / NRRL 15764</strain>
    </source>
</reference>
<gene>
    <name evidence="1" type="ordered locus">BN6_34770</name>
</gene>
<accession>K0JSS0</accession>
<dbReference type="STRING" id="1179773.BN6_34770"/>
<proteinExistence type="predicted"/>
<evidence type="ECO:0000313" key="2">
    <source>
        <dbReference type="Proteomes" id="UP000006281"/>
    </source>
</evidence>
<name>K0JSS0_SACES</name>
<dbReference type="KEGG" id="sesp:BN6_34770"/>
<dbReference type="HOGENOM" id="CLU_2013622_0_0_11"/>
<keyword evidence="2" id="KW-1185">Reference proteome</keyword>
<dbReference type="EMBL" id="HE804045">
    <property type="protein sequence ID" value="CCH30775.1"/>
    <property type="molecule type" value="Genomic_DNA"/>
</dbReference>
<protein>
    <submittedName>
        <fullName evidence="1">Uncharacterized protein</fullName>
    </submittedName>
</protein>
<organism evidence="1 2">
    <name type="scientific">Saccharothrix espanaensis (strain ATCC 51144 / DSM 44229 / JCM 9112 / NBRC 15066 / NRRL 15764)</name>
    <dbReference type="NCBI Taxonomy" id="1179773"/>
    <lineage>
        <taxon>Bacteria</taxon>
        <taxon>Bacillati</taxon>
        <taxon>Actinomycetota</taxon>
        <taxon>Actinomycetes</taxon>
        <taxon>Pseudonocardiales</taxon>
        <taxon>Pseudonocardiaceae</taxon>
        <taxon>Saccharothrix</taxon>
    </lineage>
</organism>
<dbReference type="AlphaFoldDB" id="K0JSS0"/>
<sequence>MTPAVVRIVDDALTPLELDDAVQDLIEDLRESGVDGERPVAGPAPDGTRAAELVEVGLVVVQGIVESGLVRVLADRVRTWFGRSGVNEVEVTIGEHRLALTNATAEQQDELVRHFIDRTGGGR</sequence>
<evidence type="ECO:0000313" key="1">
    <source>
        <dbReference type="EMBL" id="CCH30775.1"/>
    </source>
</evidence>
<dbReference type="Proteomes" id="UP000006281">
    <property type="component" value="Chromosome"/>
</dbReference>
<dbReference type="PATRIC" id="fig|1179773.3.peg.3480"/>